<organism evidence="9">
    <name type="scientific">Auxenochlorella protothecoides</name>
    <name type="common">Green microalga</name>
    <name type="synonym">Chlorella protothecoides</name>
    <dbReference type="NCBI Taxonomy" id="3075"/>
    <lineage>
        <taxon>Eukaryota</taxon>
        <taxon>Viridiplantae</taxon>
        <taxon>Chlorophyta</taxon>
        <taxon>core chlorophytes</taxon>
        <taxon>Trebouxiophyceae</taxon>
        <taxon>Chlorellales</taxon>
        <taxon>Chlorellaceae</taxon>
        <taxon>Auxenochlorella</taxon>
    </lineage>
</organism>
<evidence type="ECO:0000256" key="1">
    <source>
        <dbReference type="ARBA" id="ARBA00004173"/>
    </source>
</evidence>
<feature type="region of interest" description="Disordered" evidence="8">
    <location>
        <begin position="430"/>
        <end position="477"/>
    </location>
</feature>
<dbReference type="GO" id="GO:0005739">
    <property type="term" value="C:mitochondrion"/>
    <property type="evidence" value="ECO:0007669"/>
    <property type="project" value="UniProtKB-SubCell"/>
</dbReference>
<proteinExistence type="inferred from homology"/>
<accession>A0A1D2AAG7</accession>
<dbReference type="GO" id="GO:0032259">
    <property type="term" value="P:methylation"/>
    <property type="evidence" value="ECO:0007669"/>
    <property type="project" value="UniProtKB-KW"/>
</dbReference>
<evidence type="ECO:0000256" key="5">
    <source>
        <dbReference type="ARBA" id="ARBA00023128"/>
    </source>
</evidence>
<dbReference type="EC" id="2.1.1.320" evidence="7"/>
<keyword evidence="3 7" id="KW-0489">Methyltransferase</keyword>
<evidence type="ECO:0000313" key="9">
    <source>
        <dbReference type="EMBL" id="JAT75925.1"/>
    </source>
</evidence>
<reference evidence="9" key="1">
    <citation type="submission" date="2015-08" db="EMBL/GenBank/DDBJ databases">
        <authorList>
            <person name="Babu N.S."/>
            <person name="Beckwith C.J."/>
            <person name="Beseler K.G."/>
            <person name="Brison A."/>
            <person name="Carone J.V."/>
            <person name="Caskin T.P."/>
            <person name="Diamond M."/>
            <person name="Durham M.E."/>
            <person name="Foxe J.M."/>
            <person name="Go M."/>
            <person name="Henderson B.A."/>
            <person name="Jones I.B."/>
            <person name="McGettigan J.A."/>
            <person name="Micheletti S.J."/>
            <person name="Nasrallah M.E."/>
            <person name="Ortiz D."/>
            <person name="Piller C.R."/>
            <person name="Privatt S.R."/>
            <person name="Schneider S.L."/>
            <person name="Sharp S."/>
            <person name="Smith T.C."/>
            <person name="Stanton J.D."/>
            <person name="Ullery H.E."/>
            <person name="Wilson R.J."/>
            <person name="Serrano M.G."/>
            <person name="Buck G."/>
            <person name="Lee V."/>
            <person name="Wang Y."/>
            <person name="Carvalho R."/>
            <person name="Voegtly L."/>
            <person name="Shi R."/>
            <person name="Duckworth R."/>
            <person name="Johnson A."/>
            <person name="Loviza R."/>
            <person name="Walstead R."/>
            <person name="Shah Z."/>
            <person name="Kiflezghi M."/>
            <person name="Wade K."/>
            <person name="Ball S.L."/>
            <person name="Bradley K.W."/>
            <person name="Asai D.J."/>
            <person name="Bowman C.A."/>
            <person name="Russell D.A."/>
            <person name="Pope W.H."/>
            <person name="Jacobs-Sera D."/>
            <person name="Hendrix R.W."/>
            <person name="Hatfull G.F."/>
        </authorList>
    </citation>
    <scope>NUCLEOTIDE SEQUENCE</scope>
</reference>
<comment type="subcellular location">
    <subcellularLocation>
        <location evidence="1 7">Mitochondrion</location>
    </subcellularLocation>
</comment>
<dbReference type="GO" id="GO:0032981">
    <property type="term" value="P:mitochondrial respiratory chain complex I assembly"/>
    <property type="evidence" value="ECO:0007669"/>
    <property type="project" value="TreeGrafter"/>
</dbReference>
<dbReference type="SUPFAM" id="SSF53335">
    <property type="entry name" value="S-adenosyl-L-methionine-dependent methyltransferases"/>
    <property type="match status" value="1"/>
</dbReference>
<dbReference type="EMBL" id="GDKF01002697">
    <property type="protein sequence ID" value="JAT75925.1"/>
    <property type="molecule type" value="Transcribed_RNA"/>
</dbReference>
<comment type="function">
    <text evidence="7">Arginine methyltransferase involved in the assembly or stability of mitochondrial NADH:ubiquinone oxidoreductase complex (complex I).</text>
</comment>
<evidence type="ECO:0000256" key="4">
    <source>
        <dbReference type="ARBA" id="ARBA00022679"/>
    </source>
</evidence>
<keyword evidence="4 7" id="KW-0808">Transferase</keyword>
<comment type="similarity">
    <text evidence="2 7">Belongs to the NDUFAF7 family.</text>
</comment>
<feature type="compositionally biased region" description="Low complexity" evidence="8">
    <location>
        <begin position="455"/>
        <end position="464"/>
    </location>
</feature>
<name>A0A1D2AAG7_AUXPR</name>
<sequence>MLRGVGLARCAVTARRCWVQATRTVTSDGNDSTEGHIISIDRSGLYAPDDHTVEGVEKEVETAMARHLKTLIKFRSGPITLAEYMSEVLTNPTAGYYINRDVFGTAGDFITSPEISQMFGEMVGIWCVSTWMQMGSPPRLRIVEMGPGRGTLMADLLRGTAAFPTFHSAIQVDLVEVSPALQALQARALRCGGGGHGDAPGPSRLVPGRPGVAVAWHRSLDGVPQDLPTLFIGHEFIDALPVHQFQKTERGWCERLVDVASPDSPLHLRLVLSPGPTPASRLLVSRRLAGLPPALAATLTQLEVCPQGMAVAEGLARRVAAHGGAALLIDYGQDGPYEASLAAIARHRFRPLLQAPGSADLSARVDFSALRQAARGAGQGVACHGPLTQASFLLGLGMGARLEALLRGADAGQARDLVAGFRRLVGVEGPRMSREAEDAGAAAGGGEARGGAAGAAGHPGPTEGAEGEEEEGMGVSYKAMCISSSDLPVPAPFDVLPPRQQHDAQ</sequence>
<evidence type="ECO:0000256" key="3">
    <source>
        <dbReference type="ARBA" id="ARBA00022603"/>
    </source>
</evidence>
<dbReference type="PANTHER" id="PTHR12049">
    <property type="entry name" value="PROTEIN ARGININE METHYLTRANSFERASE NDUFAF7, MITOCHONDRIAL"/>
    <property type="match status" value="1"/>
</dbReference>
<dbReference type="Gene3D" id="3.40.50.12710">
    <property type="match status" value="1"/>
</dbReference>
<dbReference type="PANTHER" id="PTHR12049:SF7">
    <property type="entry name" value="PROTEIN ARGININE METHYLTRANSFERASE NDUFAF7, MITOCHONDRIAL"/>
    <property type="match status" value="1"/>
</dbReference>
<feature type="compositionally biased region" description="Gly residues" evidence="8">
    <location>
        <begin position="442"/>
        <end position="454"/>
    </location>
</feature>
<dbReference type="GO" id="GO:0035243">
    <property type="term" value="F:protein-arginine omega-N symmetric methyltransferase activity"/>
    <property type="evidence" value="ECO:0007669"/>
    <property type="project" value="UniProtKB-EC"/>
</dbReference>
<protein>
    <recommendedName>
        <fullName evidence="7">Protein arginine methyltransferase NDUFAF7</fullName>
        <ecNumber evidence="7">2.1.1.320</ecNumber>
    </recommendedName>
</protein>
<dbReference type="InterPro" id="IPR038375">
    <property type="entry name" value="NDUFAF7_sf"/>
</dbReference>
<evidence type="ECO:0000256" key="2">
    <source>
        <dbReference type="ARBA" id="ARBA00005891"/>
    </source>
</evidence>
<evidence type="ECO:0000256" key="8">
    <source>
        <dbReference type="SAM" id="MobiDB-lite"/>
    </source>
</evidence>
<comment type="catalytic activity">
    <reaction evidence="6 7">
        <text>L-arginyl-[protein] + 2 S-adenosyl-L-methionine = N(omega),N(omega)'-dimethyl-L-arginyl-[protein] + 2 S-adenosyl-L-homocysteine + 2 H(+)</text>
        <dbReference type="Rhea" id="RHEA:48108"/>
        <dbReference type="Rhea" id="RHEA-COMP:10532"/>
        <dbReference type="Rhea" id="RHEA-COMP:11992"/>
        <dbReference type="ChEBI" id="CHEBI:15378"/>
        <dbReference type="ChEBI" id="CHEBI:29965"/>
        <dbReference type="ChEBI" id="CHEBI:57856"/>
        <dbReference type="ChEBI" id="CHEBI:59789"/>
        <dbReference type="ChEBI" id="CHEBI:88221"/>
        <dbReference type="EC" id="2.1.1.320"/>
    </reaction>
</comment>
<gene>
    <name evidence="9" type="ORF">g.19627</name>
</gene>
<dbReference type="InterPro" id="IPR029063">
    <property type="entry name" value="SAM-dependent_MTases_sf"/>
</dbReference>
<keyword evidence="5 7" id="KW-0496">Mitochondrion</keyword>
<dbReference type="Pfam" id="PF02636">
    <property type="entry name" value="Methyltransf_28"/>
    <property type="match status" value="1"/>
</dbReference>
<evidence type="ECO:0000256" key="7">
    <source>
        <dbReference type="RuleBase" id="RU364114"/>
    </source>
</evidence>
<dbReference type="InterPro" id="IPR003788">
    <property type="entry name" value="NDUFAF7"/>
</dbReference>
<dbReference type="AlphaFoldDB" id="A0A1D2AAG7"/>
<evidence type="ECO:0000256" key="6">
    <source>
        <dbReference type="ARBA" id="ARBA00048612"/>
    </source>
</evidence>